<keyword evidence="10" id="KW-1185">Reference proteome</keyword>
<evidence type="ECO:0000256" key="3">
    <source>
        <dbReference type="ARBA" id="ARBA00023125"/>
    </source>
</evidence>
<dbReference type="SUPFAM" id="SSF46785">
    <property type="entry name" value="Winged helix' DNA-binding domain"/>
    <property type="match status" value="1"/>
</dbReference>
<accession>A0A1E3T764</accession>
<dbReference type="PANTHER" id="PTHR30346">
    <property type="entry name" value="TRANSCRIPTIONAL DUAL REGULATOR HCAR-RELATED"/>
    <property type="match status" value="1"/>
</dbReference>
<comment type="caution">
    <text evidence="9">The sequence shown here is derived from an EMBL/GenBank/DDBJ whole genome shotgun (WGS) entry which is preliminary data.</text>
</comment>
<dbReference type="PRINTS" id="PR00039">
    <property type="entry name" value="HTHLYSR"/>
</dbReference>
<organism evidence="9 10">
    <name type="scientific">Mycobacterium sherrisii</name>
    <dbReference type="NCBI Taxonomy" id="243061"/>
    <lineage>
        <taxon>Bacteria</taxon>
        <taxon>Bacillati</taxon>
        <taxon>Actinomycetota</taxon>
        <taxon>Actinomycetes</taxon>
        <taxon>Mycobacteriales</taxon>
        <taxon>Mycobacteriaceae</taxon>
        <taxon>Mycobacterium</taxon>
        <taxon>Mycobacterium simiae complex</taxon>
    </lineage>
</organism>
<gene>
    <name evidence="9" type="ORF">BHQ21_02425</name>
</gene>
<dbReference type="Pfam" id="PF03466">
    <property type="entry name" value="LysR_substrate"/>
    <property type="match status" value="1"/>
</dbReference>
<dbReference type="InterPro" id="IPR000847">
    <property type="entry name" value="LysR_HTH_N"/>
</dbReference>
<reference evidence="10" key="1">
    <citation type="submission" date="2016-09" db="EMBL/GenBank/DDBJ databases">
        <authorList>
            <person name="Greninger A.L."/>
            <person name="Jerome K.R."/>
            <person name="Mcnair B."/>
            <person name="Wallis C."/>
            <person name="Fang F."/>
        </authorList>
    </citation>
    <scope>NUCLEOTIDE SEQUENCE [LARGE SCALE GENOMIC DNA]</scope>
    <source>
        <strain evidence="10">BC1_M4</strain>
    </source>
</reference>
<dbReference type="PANTHER" id="PTHR30346:SF28">
    <property type="entry name" value="HTH-TYPE TRANSCRIPTIONAL REGULATOR CYNR"/>
    <property type="match status" value="1"/>
</dbReference>
<evidence type="ECO:0000256" key="2">
    <source>
        <dbReference type="ARBA" id="ARBA00023015"/>
    </source>
</evidence>
<evidence type="ECO:0000313" key="10">
    <source>
        <dbReference type="Proteomes" id="UP000094224"/>
    </source>
</evidence>
<dbReference type="AlphaFoldDB" id="A0A1E3T764"/>
<evidence type="ECO:0000256" key="4">
    <source>
        <dbReference type="ARBA" id="ARBA00023159"/>
    </source>
</evidence>
<evidence type="ECO:0000256" key="6">
    <source>
        <dbReference type="ARBA" id="ARBA00040885"/>
    </source>
</evidence>
<evidence type="ECO:0000256" key="7">
    <source>
        <dbReference type="ARBA" id="ARBA00056658"/>
    </source>
</evidence>
<protein>
    <recommendedName>
        <fullName evidence="6">Probable hydrogen peroxide-inducible genes activator</fullName>
    </recommendedName>
</protein>
<proteinExistence type="inferred from homology"/>
<dbReference type="CDD" id="cd08434">
    <property type="entry name" value="PBP2_GltC_like"/>
    <property type="match status" value="1"/>
</dbReference>
<dbReference type="Pfam" id="PF00126">
    <property type="entry name" value="HTH_1"/>
    <property type="match status" value="1"/>
</dbReference>
<feature type="domain" description="HTH lysR-type" evidence="8">
    <location>
        <begin position="9"/>
        <end position="58"/>
    </location>
</feature>
<dbReference type="SUPFAM" id="SSF53850">
    <property type="entry name" value="Periplasmic binding protein-like II"/>
    <property type="match status" value="1"/>
</dbReference>
<dbReference type="STRING" id="243061.AWC25_09600"/>
<evidence type="ECO:0000259" key="8">
    <source>
        <dbReference type="PROSITE" id="PS50931"/>
    </source>
</evidence>
<dbReference type="Gene3D" id="3.40.190.290">
    <property type="match status" value="1"/>
</dbReference>
<keyword evidence="3" id="KW-0238">DNA-binding</keyword>
<dbReference type="Gene3D" id="1.10.10.10">
    <property type="entry name" value="Winged helix-like DNA-binding domain superfamily/Winged helix DNA-binding domain"/>
    <property type="match status" value="1"/>
</dbReference>
<evidence type="ECO:0000256" key="1">
    <source>
        <dbReference type="ARBA" id="ARBA00009437"/>
    </source>
</evidence>
<dbReference type="InterPro" id="IPR005119">
    <property type="entry name" value="LysR_subst-bd"/>
</dbReference>
<dbReference type="Proteomes" id="UP000094224">
    <property type="component" value="Unassembled WGS sequence"/>
</dbReference>
<dbReference type="GO" id="GO:0003677">
    <property type="term" value="F:DNA binding"/>
    <property type="evidence" value="ECO:0007669"/>
    <property type="project" value="UniProtKB-KW"/>
</dbReference>
<name>A0A1E3T764_9MYCO</name>
<dbReference type="EMBL" id="MIHC01000003">
    <property type="protein sequence ID" value="ODR10135.1"/>
    <property type="molecule type" value="Genomic_DNA"/>
</dbReference>
<dbReference type="RefSeq" id="WP_069398871.1">
    <property type="nucleotide sequence ID" value="NZ_JACKTB010000062.1"/>
</dbReference>
<dbReference type="GO" id="GO:0003700">
    <property type="term" value="F:DNA-binding transcription factor activity"/>
    <property type="evidence" value="ECO:0007669"/>
    <property type="project" value="InterPro"/>
</dbReference>
<evidence type="ECO:0000313" key="9">
    <source>
        <dbReference type="EMBL" id="ODR10135.1"/>
    </source>
</evidence>
<comment type="function">
    <text evidence="7">Required for the induction the katG gene for catalase. Involved in the response to hydrogen peroxide.</text>
</comment>
<evidence type="ECO:0000256" key="5">
    <source>
        <dbReference type="ARBA" id="ARBA00023163"/>
    </source>
</evidence>
<keyword evidence="2" id="KW-0805">Transcription regulation</keyword>
<dbReference type="PROSITE" id="PS50931">
    <property type="entry name" value="HTH_LYSR"/>
    <property type="match status" value="1"/>
</dbReference>
<keyword evidence="5" id="KW-0804">Transcription</keyword>
<dbReference type="InterPro" id="IPR036390">
    <property type="entry name" value="WH_DNA-bd_sf"/>
</dbReference>
<dbReference type="InterPro" id="IPR036388">
    <property type="entry name" value="WH-like_DNA-bd_sf"/>
</dbReference>
<sequence length="305" mass="33377">MADGDYEWFLTLAELQHVTAAAQQLHIAQPTLTRMLARLERRLGVTLFDRHGRRLSLSTYGRIFYEHARRAQLELDSARREIEDLDNPAAGEIRLGFLGSFGSVVVPRLIAGFAQSSPRVTFTLEEGAAELMSERVLDGALDVAVVSPRPHQPNLAWRSLFRQRLGIAVPRGHRLADVSAVSMTELADEPFVSMHPGFGMRQLLDELCAAAQFQPRIALESPNLTTTAGLVAAGLGISLTPIDGSEYAPGVAVVRLADSDAYRDIGLIWDSGRPLSRAARDFVASAMSVRDRGEWAPTLAQQRAP</sequence>
<comment type="similarity">
    <text evidence="1">Belongs to the LysR transcriptional regulatory family.</text>
</comment>
<dbReference type="GO" id="GO:0032993">
    <property type="term" value="C:protein-DNA complex"/>
    <property type="evidence" value="ECO:0007669"/>
    <property type="project" value="TreeGrafter"/>
</dbReference>
<dbReference type="FunFam" id="1.10.10.10:FF:000001">
    <property type="entry name" value="LysR family transcriptional regulator"/>
    <property type="match status" value="1"/>
</dbReference>
<keyword evidence="4" id="KW-0010">Activator</keyword>